<reference evidence="5" key="1">
    <citation type="journal article" date="2014" name="Nat. Commun.">
        <title>Genomic adaptations of the halophilic Dead Sea filamentous fungus Eurotium rubrum.</title>
        <authorList>
            <person name="Kis-Papo T."/>
            <person name="Weig A.R."/>
            <person name="Riley R."/>
            <person name="Persoh D."/>
            <person name="Salamov A."/>
            <person name="Sun H."/>
            <person name="Lipzen A."/>
            <person name="Wasser S.P."/>
            <person name="Rambold G."/>
            <person name="Grigoriev I.V."/>
            <person name="Nevo E."/>
        </authorList>
    </citation>
    <scope>NUCLEOTIDE SEQUENCE [LARGE SCALE GENOMIC DNA]</scope>
    <source>
        <strain evidence="5">CBS 135680</strain>
    </source>
</reference>
<evidence type="ECO:0000313" key="5">
    <source>
        <dbReference type="Proteomes" id="UP000019804"/>
    </source>
</evidence>
<sequence length="260" mass="28894">MTISSGPETIHKPRILCLHGGGVSAKIFRLQARRLISTLAPYFRLVFANGPYASEMHADLKPVYGQIGKGTCRRWSRWLPHHQTSDNKTAITDIEHSLCMAMKMDPGTGEWVALMGFSQGAKLAISILLENQFRKQEGPHLEGFAGVYWKFGVILAGRALPYALSQRTLGNLYFDPPGELPFLNVDTVHFPDQLQTPTLHVHGLRDQGLEMHRQLLHHFTSRGSALLIEWDEGHRVPIKTCDVNAVTSGILTVAKAANVL</sequence>
<keyword evidence="2" id="KW-0378">Hydrolase</keyword>
<name>A0A017S3T8_ASPRC</name>
<proteinExistence type="inferred from homology"/>
<dbReference type="InterPro" id="IPR050593">
    <property type="entry name" value="LovG"/>
</dbReference>
<dbReference type="GO" id="GO:0016787">
    <property type="term" value="F:hydrolase activity"/>
    <property type="evidence" value="ECO:0007669"/>
    <property type="project" value="UniProtKB-KW"/>
</dbReference>
<dbReference type="Pfam" id="PF03959">
    <property type="entry name" value="FSH1"/>
    <property type="match status" value="1"/>
</dbReference>
<dbReference type="GO" id="GO:0044550">
    <property type="term" value="P:secondary metabolite biosynthetic process"/>
    <property type="evidence" value="ECO:0007669"/>
    <property type="project" value="TreeGrafter"/>
</dbReference>
<organism evidence="4 5">
    <name type="scientific">Aspergillus ruber (strain CBS 135680)</name>
    <dbReference type="NCBI Taxonomy" id="1388766"/>
    <lineage>
        <taxon>Eukaryota</taxon>
        <taxon>Fungi</taxon>
        <taxon>Dikarya</taxon>
        <taxon>Ascomycota</taxon>
        <taxon>Pezizomycotina</taxon>
        <taxon>Eurotiomycetes</taxon>
        <taxon>Eurotiomycetidae</taxon>
        <taxon>Eurotiales</taxon>
        <taxon>Aspergillaceae</taxon>
        <taxon>Aspergillus</taxon>
        <taxon>Aspergillus subgen. Aspergillus</taxon>
    </lineage>
</organism>
<dbReference type="EMBL" id="KK088442">
    <property type="protein sequence ID" value="EYE91683.1"/>
    <property type="molecule type" value="Genomic_DNA"/>
</dbReference>
<comment type="similarity">
    <text evidence="1">Belongs to the LovG family.</text>
</comment>
<dbReference type="PANTHER" id="PTHR48070:SF3">
    <property type="entry name" value="ESTERASE DBAE-RELATED"/>
    <property type="match status" value="1"/>
</dbReference>
<evidence type="ECO:0000256" key="1">
    <source>
        <dbReference type="ARBA" id="ARBA00005863"/>
    </source>
</evidence>
<dbReference type="InterPro" id="IPR029058">
    <property type="entry name" value="AB_hydrolase_fold"/>
</dbReference>
<dbReference type="SUPFAM" id="SSF53474">
    <property type="entry name" value="alpha/beta-Hydrolases"/>
    <property type="match status" value="1"/>
</dbReference>
<dbReference type="AlphaFoldDB" id="A0A017S3T8"/>
<dbReference type="GO" id="GO:0005737">
    <property type="term" value="C:cytoplasm"/>
    <property type="evidence" value="ECO:0007669"/>
    <property type="project" value="TreeGrafter"/>
</dbReference>
<keyword evidence="5" id="KW-1185">Reference proteome</keyword>
<dbReference type="Proteomes" id="UP000019804">
    <property type="component" value="Unassembled WGS sequence"/>
</dbReference>
<dbReference type="Gene3D" id="3.40.50.1820">
    <property type="entry name" value="alpha/beta hydrolase"/>
    <property type="match status" value="1"/>
</dbReference>
<evidence type="ECO:0000256" key="2">
    <source>
        <dbReference type="ARBA" id="ARBA00022801"/>
    </source>
</evidence>
<protein>
    <recommendedName>
        <fullName evidence="3">Serine hydrolase domain-containing protein</fullName>
    </recommendedName>
</protein>
<dbReference type="HOGENOM" id="CLU_051938_0_2_1"/>
<feature type="domain" description="Serine hydrolase" evidence="3">
    <location>
        <begin position="11"/>
        <end position="243"/>
    </location>
</feature>
<dbReference type="InterPro" id="IPR005645">
    <property type="entry name" value="FSH-like_dom"/>
</dbReference>
<gene>
    <name evidence="4" type="ORF">EURHEDRAFT_416177</name>
</gene>
<dbReference type="RefSeq" id="XP_040635373.1">
    <property type="nucleotide sequence ID" value="XM_040782887.1"/>
</dbReference>
<dbReference type="GO" id="GO:0005634">
    <property type="term" value="C:nucleus"/>
    <property type="evidence" value="ECO:0007669"/>
    <property type="project" value="TreeGrafter"/>
</dbReference>
<evidence type="ECO:0000313" key="4">
    <source>
        <dbReference type="EMBL" id="EYE91683.1"/>
    </source>
</evidence>
<dbReference type="OrthoDB" id="414698at2759"/>
<dbReference type="GeneID" id="63698011"/>
<evidence type="ECO:0000259" key="3">
    <source>
        <dbReference type="Pfam" id="PF03959"/>
    </source>
</evidence>
<accession>A0A017S3T8</accession>
<dbReference type="PANTHER" id="PTHR48070">
    <property type="entry name" value="ESTERASE OVCA2"/>
    <property type="match status" value="1"/>
</dbReference>